<dbReference type="AlphaFoldDB" id="A0A9P4J6T7"/>
<keyword evidence="7" id="KW-0449">Lipoprotein</keyword>
<comment type="caution">
    <text evidence="14">The sequence shown here is derived from an EMBL/GenBank/DDBJ whole genome shotgun (WGS) entry which is preliminary data.</text>
</comment>
<dbReference type="PANTHER" id="PTHR22883:SF43">
    <property type="entry name" value="PALMITOYLTRANSFERASE APP"/>
    <property type="match status" value="1"/>
</dbReference>
<evidence type="ECO:0000256" key="10">
    <source>
        <dbReference type="ARBA" id="ARBA00048048"/>
    </source>
</evidence>
<dbReference type="Pfam" id="PF01529">
    <property type="entry name" value="DHHC"/>
    <property type="match status" value="1"/>
</dbReference>
<feature type="transmembrane region" description="Helical" evidence="11">
    <location>
        <begin position="510"/>
        <end position="533"/>
    </location>
</feature>
<feature type="region of interest" description="Disordered" evidence="12">
    <location>
        <begin position="137"/>
        <end position="281"/>
    </location>
</feature>
<dbReference type="InterPro" id="IPR001594">
    <property type="entry name" value="Palmitoyltrfase_DHHC"/>
</dbReference>
<comment type="similarity">
    <text evidence="9">Belongs to the DHHC palmitoyltransferase family. ERF2/ZDHHC9 subfamily.</text>
</comment>
<dbReference type="EC" id="2.3.1.225" evidence="11"/>
<feature type="compositionally biased region" description="Polar residues" evidence="12">
    <location>
        <begin position="93"/>
        <end position="110"/>
    </location>
</feature>
<comment type="subcellular location">
    <subcellularLocation>
        <location evidence="1">Endomembrane system</location>
        <topology evidence="1">Multi-pass membrane protein</topology>
    </subcellularLocation>
</comment>
<evidence type="ECO:0000256" key="9">
    <source>
        <dbReference type="ARBA" id="ARBA00023463"/>
    </source>
</evidence>
<gene>
    <name evidence="14" type="ORF">K461DRAFT_319592</name>
</gene>
<dbReference type="GO" id="GO:0005783">
    <property type="term" value="C:endoplasmic reticulum"/>
    <property type="evidence" value="ECO:0007669"/>
    <property type="project" value="TreeGrafter"/>
</dbReference>
<evidence type="ECO:0000259" key="13">
    <source>
        <dbReference type="Pfam" id="PF01529"/>
    </source>
</evidence>
<dbReference type="PANTHER" id="PTHR22883">
    <property type="entry name" value="ZINC FINGER DHHC DOMAIN CONTAINING PROTEIN"/>
    <property type="match status" value="1"/>
</dbReference>
<dbReference type="InterPro" id="IPR039859">
    <property type="entry name" value="PFA4/ZDH16/20/ERF2-like"/>
</dbReference>
<feature type="region of interest" description="Disordered" evidence="12">
    <location>
        <begin position="1"/>
        <end position="110"/>
    </location>
</feature>
<dbReference type="EMBL" id="ML996083">
    <property type="protein sequence ID" value="KAF2155135.1"/>
    <property type="molecule type" value="Genomic_DNA"/>
</dbReference>
<feature type="compositionally biased region" description="Low complexity" evidence="12">
    <location>
        <begin position="620"/>
        <end position="631"/>
    </location>
</feature>
<reference evidence="14" key="1">
    <citation type="journal article" date="2020" name="Stud. Mycol.">
        <title>101 Dothideomycetes genomes: a test case for predicting lifestyles and emergence of pathogens.</title>
        <authorList>
            <person name="Haridas S."/>
            <person name="Albert R."/>
            <person name="Binder M."/>
            <person name="Bloem J."/>
            <person name="Labutti K."/>
            <person name="Salamov A."/>
            <person name="Andreopoulos B."/>
            <person name="Baker S."/>
            <person name="Barry K."/>
            <person name="Bills G."/>
            <person name="Bluhm B."/>
            <person name="Cannon C."/>
            <person name="Castanera R."/>
            <person name="Culley D."/>
            <person name="Daum C."/>
            <person name="Ezra D."/>
            <person name="Gonzalez J."/>
            <person name="Henrissat B."/>
            <person name="Kuo A."/>
            <person name="Liang C."/>
            <person name="Lipzen A."/>
            <person name="Lutzoni F."/>
            <person name="Magnuson J."/>
            <person name="Mondo S."/>
            <person name="Nolan M."/>
            <person name="Ohm R."/>
            <person name="Pangilinan J."/>
            <person name="Park H.-J."/>
            <person name="Ramirez L."/>
            <person name="Alfaro M."/>
            <person name="Sun H."/>
            <person name="Tritt A."/>
            <person name="Yoshinaga Y."/>
            <person name="Zwiers L.-H."/>
            <person name="Turgeon B."/>
            <person name="Goodwin S."/>
            <person name="Spatafora J."/>
            <person name="Crous P."/>
            <person name="Grigoriev I."/>
        </authorList>
    </citation>
    <scope>NUCLEOTIDE SEQUENCE</scope>
    <source>
        <strain evidence="14">CBS 260.36</strain>
    </source>
</reference>
<dbReference type="GO" id="GO:0005794">
    <property type="term" value="C:Golgi apparatus"/>
    <property type="evidence" value="ECO:0007669"/>
    <property type="project" value="TreeGrafter"/>
</dbReference>
<evidence type="ECO:0000256" key="1">
    <source>
        <dbReference type="ARBA" id="ARBA00004127"/>
    </source>
</evidence>
<evidence type="ECO:0000256" key="6">
    <source>
        <dbReference type="ARBA" id="ARBA00023139"/>
    </source>
</evidence>
<protein>
    <recommendedName>
        <fullName evidence="11">Palmitoyltransferase</fullName>
        <ecNumber evidence="11">2.3.1.225</ecNumber>
    </recommendedName>
</protein>
<feature type="transmembrane region" description="Helical" evidence="11">
    <location>
        <begin position="313"/>
        <end position="337"/>
    </location>
</feature>
<keyword evidence="8 11" id="KW-0012">Acyltransferase</keyword>
<proteinExistence type="inferred from homology"/>
<comment type="catalytic activity">
    <reaction evidence="10 11">
        <text>L-cysteinyl-[protein] + hexadecanoyl-CoA = S-hexadecanoyl-L-cysteinyl-[protein] + CoA</text>
        <dbReference type="Rhea" id="RHEA:36683"/>
        <dbReference type="Rhea" id="RHEA-COMP:10131"/>
        <dbReference type="Rhea" id="RHEA-COMP:11032"/>
        <dbReference type="ChEBI" id="CHEBI:29950"/>
        <dbReference type="ChEBI" id="CHEBI:57287"/>
        <dbReference type="ChEBI" id="CHEBI:57379"/>
        <dbReference type="ChEBI" id="CHEBI:74151"/>
        <dbReference type="EC" id="2.3.1.225"/>
    </reaction>
</comment>
<comment type="domain">
    <text evidence="11">The DHHC domain is required for palmitoyltransferase activity.</text>
</comment>
<feature type="compositionally biased region" description="Basic and acidic residues" evidence="12">
    <location>
        <begin position="254"/>
        <end position="267"/>
    </location>
</feature>
<evidence type="ECO:0000313" key="15">
    <source>
        <dbReference type="Proteomes" id="UP000799439"/>
    </source>
</evidence>
<evidence type="ECO:0000256" key="8">
    <source>
        <dbReference type="ARBA" id="ARBA00023315"/>
    </source>
</evidence>
<keyword evidence="15" id="KW-1185">Reference proteome</keyword>
<feature type="region of interest" description="Disordered" evidence="12">
    <location>
        <begin position="585"/>
        <end position="655"/>
    </location>
</feature>
<sequence>MASAGQREEGDGTFFNDMTPGDERNSRTDFFQTDSNDHALPIQGATGPVGEPGLPPSRPVSIGAGNTTRAPLRSNTASPRAGTTSPGLRFSRGSWNPESPRSPNSASRTHVANITSSTFFRPMSSKHLREDVIRAASPPLQEVVQGRPSQETTHSQKGHKTRYSDASIVTMEQSQRSPVDDDVPPLPPSRGGKAEHSPPDQQRNVGSVRSQGSSVPLRPNHPTLSLGAPPSGLGIRTERSPRSFRRSFGWNSRNSREPKELGHRRLDSAPSSPESELEKRTDRANLGRNYEYYNGNYVFFLKGRLLNARQRPLNALTGFLAVLPAALFFAFSASYLWHEVSPAIPITFAYLFWICLLAFLHASFSDPGVLPRNVHPHPRDASDDDPLAIGPSTSNWVMVKSWEQASGEGPTTAMEVPVKFCKSCNIWRPPRAHHCRVCDACIETQDHHCVWLNNCVGRRNYRQFFTFVASATLLAFYLLGASLGHLLVWMNRNNATFRETITSDWTRQGALAMVIYAVLVFPYPASLWGYHVFLTVRGESTRDYLNSQKFLKKDRHRPFDRRSFWRNFVDVLCRPRPPTYMQFKNRYDEGDQRLGDKRKKDVAKEGVEMKQMDAGGGSGPAAAAMNSSAGIGFQGPQSRGALNSTPRNNVPQVTS</sequence>
<evidence type="ECO:0000256" key="12">
    <source>
        <dbReference type="SAM" id="MobiDB-lite"/>
    </source>
</evidence>
<evidence type="ECO:0000256" key="4">
    <source>
        <dbReference type="ARBA" id="ARBA00022989"/>
    </source>
</evidence>
<accession>A0A9P4J6T7</accession>
<feature type="compositionally biased region" description="Polar residues" evidence="12">
    <location>
        <begin position="635"/>
        <end position="655"/>
    </location>
</feature>
<dbReference type="PROSITE" id="PS50216">
    <property type="entry name" value="DHHC"/>
    <property type="match status" value="1"/>
</dbReference>
<evidence type="ECO:0000313" key="14">
    <source>
        <dbReference type="EMBL" id="KAF2155135.1"/>
    </source>
</evidence>
<keyword evidence="4 11" id="KW-1133">Transmembrane helix</keyword>
<keyword evidence="2 11" id="KW-0808">Transferase</keyword>
<name>A0A9P4J6T7_9PEZI</name>
<feature type="domain" description="Palmitoyltransferase DHHC" evidence="13">
    <location>
        <begin position="419"/>
        <end position="547"/>
    </location>
</feature>
<feature type="compositionally biased region" description="Polar residues" evidence="12">
    <location>
        <begin position="64"/>
        <end position="86"/>
    </location>
</feature>
<keyword evidence="6" id="KW-0564">Palmitate</keyword>
<feature type="compositionally biased region" description="Basic and acidic residues" evidence="12">
    <location>
        <begin position="1"/>
        <end position="10"/>
    </location>
</feature>
<dbReference type="Proteomes" id="UP000799439">
    <property type="component" value="Unassembled WGS sequence"/>
</dbReference>
<keyword evidence="3 11" id="KW-0812">Transmembrane</keyword>
<feature type="transmembrane region" description="Helical" evidence="11">
    <location>
        <begin position="343"/>
        <end position="362"/>
    </location>
</feature>
<organism evidence="14 15">
    <name type="scientific">Myriangium duriaei CBS 260.36</name>
    <dbReference type="NCBI Taxonomy" id="1168546"/>
    <lineage>
        <taxon>Eukaryota</taxon>
        <taxon>Fungi</taxon>
        <taxon>Dikarya</taxon>
        <taxon>Ascomycota</taxon>
        <taxon>Pezizomycotina</taxon>
        <taxon>Dothideomycetes</taxon>
        <taxon>Dothideomycetidae</taxon>
        <taxon>Myriangiales</taxon>
        <taxon>Myriangiaceae</taxon>
        <taxon>Myriangium</taxon>
    </lineage>
</organism>
<keyword evidence="5 11" id="KW-0472">Membrane</keyword>
<evidence type="ECO:0000256" key="11">
    <source>
        <dbReference type="RuleBase" id="RU079119"/>
    </source>
</evidence>
<evidence type="ECO:0000256" key="3">
    <source>
        <dbReference type="ARBA" id="ARBA00022692"/>
    </source>
</evidence>
<dbReference type="OrthoDB" id="9909019at2759"/>
<feature type="compositionally biased region" description="Polar residues" evidence="12">
    <location>
        <begin position="199"/>
        <end position="214"/>
    </location>
</feature>
<dbReference type="GO" id="GO:0006612">
    <property type="term" value="P:protein targeting to membrane"/>
    <property type="evidence" value="ECO:0007669"/>
    <property type="project" value="TreeGrafter"/>
</dbReference>
<dbReference type="GO" id="GO:0019706">
    <property type="term" value="F:protein-cysteine S-palmitoyltransferase activity"/>
    <property type="evidence" value="ECO:0007669"/>
    <property type="project" value="UniProtKB-EC"/>
</dbReference>
<feature type="transmembrane region" description="Helical" evidence="11">
    <location>
        <begin position="464"/>
        <end position="490"/>
    </location>
</feature>
<evidence type="ECO:0000256" key="7">
    <source>
        <dbReference type="ARBA" id="ARBA00023288"/>
    </source>
</evidence>
<evidence type="ECO:0000256" key="5">
    <source>
        <dbReference type="ARBA" id="ARBA00023136"/>
    </source>
</evidence>
<feature type="compositionally biased region" description="Basic and acidic residues" evidence="12">
    <location>
        <begin position="585"/>
        <end position="611"/>
    </location>
</feature>
<evidence type="ECO:0000256" key="2">
    <source>
        <dbReference type="ARBA" id="ARBA00022679"/>
    </source>
</evidence>